<feature type="transmembrane region" description="Helical" evidence="1">
    <location>
        <begin position="7"/>
        <end position="27"/>
    </location>
</feature>
<dbReference type="EMBL" id="JAMWYK010000001">
    <property type="protein sequence ID" value="MCO0831497.1"/>
    <property type="molecule type" value="Genomic_DNA"/>
</dbReference>
<accession>A0ABT0ZNH5</accession>
<name>A0ABT0ZNH5_9LACO</name>
<evidence type="ECO:0000256" key="1">
    <source>
        <dbReference type="SAM" id="Phobius"/>
    </source>
</evidence>
<proteinExistence type="predicted"/>
<reference evidence="2 3" key="1">
    <citation type="submission" date="2022-06" db="EMBL/GenBank/DDBJ databases">
        <title>Fructobacillus taiwanensis sp. nov., isolated from the honeybee.</title>
        <authorList>
            <person name="Chen Y.-S."/>
            <person name="Wang L.-T."/>
            <person name="Lee Y.-S."/>
            <person name="Chang Y.-C."/>
            <person name="Wu H.-C."/>
            <person name="Liao C.-Y."/>
            <person name="Chen W.-H."/>
            <person name="Deng J.-N."/>
            <person name="Wang Y.-H."/>
        </authorList>
    </citation>
    <scope>NUCLEOTIDE SEQUENCE [LARGE SCALE GENOMIC DNA]</scope>
    <source>
        <strain evidence="2 3">W13</strain>
    </source>
</reference>
<dbReference type="Proteomes" id="UP001523234">
    <property type="component" value="Unassembled WGS sequence"/>
</dbReference>
<keyword evidence="1" id="KW-0812">Transmembrane</keyword>
<evidence type="ECO:0000313" key="2">
    <source>
        <dbReference type="EMBL" id="MCO0831497.1"/>
    </source>
</evidence>
<keyword evidence="3" id="KW-1185">Reference proteome</keyword>
<dbReference type="RefSeq" id="WP_252441849.1">
    <property type="nucleotide sequence ID" value="NZ_JAMWYK010000001.1"/>
</dbReference>
<protein>
    <submittedName>
        <fullName evidence="2">Uncharacterized protein</fullName>
    </submittedName>
</protein>
<keyword evidence="1" id="KW-0472">Membrane</keyword>
<feature type="transmembrane region" description="Helical" evidence="1">
    <location>
        <begin position="33"/>
        <end position="56"/>
    </location>
</feature>
<comment type="caution">
    <text evidence="2">The sequence shown here is derived from an EMBL/GenBank/DDBJ whole genome shotgun (WGS) entry which is preliminary data.</text>
</comment>
<sequence>MLKSLPEILVGTFVVFITTFLGSYYNITPTNMVANVALELIFFRLVYIGVHFLFAWKKGRYQS</sequence>
<gene>
    <name evidence="2" type="ORF">NFX39_00105</name>
</gene>
<evidence type="ECO:0000313" key="3">
    <source>
        <dbReference type="Proteomes" id="UP001523234"/>
    </source>
</evidence>
<organism evidence="2 3">
    <name type="scientific">Fructobacillus apis</name>
    <dbReference type="NCBI Taxonomy" id="2935017"/>
    <lineage>
        <taxon>Bacteria</taxon>
        <taxon>Bacillati</taxon>
        <taxon>Bacillota</taxon>
        <taxon>Bacilli</taxon>
        <taxon>Lactobacillales</taxon>
        <taxon>Lactobacillaceae</taxon>
        <taxon>Fructobacillus</taxon>
    </lineage>
</organism>
<keyword evidence="1" id="KW-1133">Transmembrane helix</keyword>